<dbReference type="InterPro" id="IPR019734">
    <property type="entry name" value="TPR_rpt"/>
</dbReference>
<keyword evidence="4" id="KW-1185">Reference proteome</keyword>
<sequence length="308" mass="33890">MDSAGFGNVRVHVEYPDNHAAGMHLRVQLMSGSGSTPMAENFTTDQGTAEFTRVPIGDYHVVVSGEGIRTADSGPFEVDRRKLSQSLFVTVHSSNEPDSQRVVAASPSVAAVDLNVPEAARKEFDKATKAIADQNWSKALQELNRAISLYPQYAPAYNNLGVAYGHMNDAAHEREALEKAISLNDHFVPAYVNLAKLCLKQQNSAQAETLLENVNRLEPANPETLTLLAEAQLLNKHYDAAISNAQSVHAFQHQNLAVVHYIAARAFEHENRLPEALAELQLFLKEEPAGERANHVRAEIAQIQRTRP</sequence>
<accession>A0A7V8NR82</accession>
<keyword evidence="1" id="KW-0677">Repeat</keyword>
<dbReference type="Gene3D" id="1.25.40.10">
    <property type="entry name" value="Tetratricopeptide repeat domain"/>
    <property type="match status" value="2"/>
</dbReference>
<evidence type="ECO:0000313" key="4">
    <source>
        <dbReference type="Proteomes" id="UP000567293"/>
    </source>
</evidence>
<dbReference type="Proteomes" id="UP000567293">
    <property type="component" value="Unassembled WGS sequence"/>
</dbReference>
<comment type="caution">
    <text evidence="3">The sequence shown here is derived from an EMBL/GenBank/DDBJ whole genome shotgun (WGS) entry which is preliminary data.</text>
</comment>
<dbReference type="Pfam" id="PF13414">
    <property type="entry name" value="TPR_11"/>
    <property type="match status" value="1"/>
</dbReference>
<evidence type="ECO:0000313" key="3">
    <source>
        <dbReference type="EMBL" id="MBA0085976.1"/>
    </source>
</evidence>
<dbReference type="InterPro" id="IPR011990">
    <property type="entry name" value="TPR-like_helical_dom_sf"/>
</dbReference>
<organism evidence="3 4">
    <name type="scientific">Candidatus Acidiferrum panamense</name>
    <dbReference type="NCBI Taxonomy" id="2741543"/>
    <lineage>
        <taxon>Bacteria</taxon>
        <taxon>Pseudomonadati</taxon>
        <taxon>Acidobacteriota</taxon>
        <taxon>Terriglobia</taxon>
        <taxon>Candidatus Acidiferrales</taxon>
        <taxon>Candidatus Acidiferrum</taxon>
    </lineage>
</organism>
<name>A0A7V8NR82_9BACT</name>
<evidence type="ECO:0000256" key="2">
    <source>
        <dbReference type="ARBA" id="ARBA00022803"/>
    </source>
</evidence>
<keyword evidence="2" id="KW-0802">TPR repeat</keyword>
<protein>
    <submittedName>
        <fullName evidence="3">Tetratricopeptide repeat protein</fullName>
    </submittedName>
</protein>
<proteinExistence type="predicted"/>
<reference evidence="3" key="1">
    <citation type="submission" date="2020-06" db="EMBL/GenBank/DDBJ databases">
        <title>Legume-microbial interactions unlock mineral nutrients during tropical forest succession.</title>
        <authorList>
            <person name="Epihov D.Z."/>
        </authorList>
    </citation>
    <scope>NUCLEOTIDE SEQUENCE [LARGE SCALE GENOMIC DNA]</scope>
    <source>
        <strain evidence="3">Pan2503</strain>
    </source>
</reference>
<dbReference type="PANTHER" id="PTHR44858:SF1">
    <property type="entry name" value="UDP-N-ACETYLGLUCOSAMINE--PEPTIDE N-ACETYLGLUCOSAMINYLTRANSFERASE SPINDLY-RELATED"/>
    <property type="match status" value="1"/>
</dbReference>
<dbReference type="SUPFAM" id="SSF48452">
    <property type="entry name" value="TPR-like"/>
    <property type="match status" value="1"/>
</dbReference>
<gene>
    <name evidence="3" type="ORF">HRJ53_13340</name>
</gene>
<dbReference type="PANTHER" id="PTHR44858">
    <property type="entry name" value="TETRATRICOPEPTIDE REPEAT PROTEIN 6"/>
    <property type="match status" value="1"/>
</dbReference>
<dbReference type="EMBL" id="JACDQQ010001296">
    <property type="protein sequence ID" value="MBA0085976.1"/>
    <property type="molecule type" value="Genomic_DNA"/>
</dbReference>
<dbReference type="Pfam" id="PF14559">
    <property type="entry name" value="TPR_19"/>
    <property type="match status" value="1"/>
</dbReference>
<dbReference type="InterPro" id="IPR050498">
    <property type="entry name" value="Ycf3"/>
</dbReference>
<dbReference type="AlphaFoldDB" id="A0A7V8NR82"/>
<dbReference type="SMART" id="SM00028">
    <property type="entry name" value="TPR"/>
    <property type="match status" value="4"/>
</dbReference>
<evidence type="ECO:0000256" key="1">
    <source>
        <dbReference type="ARBA" id="ARBA00022737"/>
    </source>
</evidence>